<organism evidence="1 2">
    <name type="scientific">Campylobacter gracilis RM3268</name>
    <dbReference type="NCBI Taxonomy" id="553220"/>
    <lineage>
        <taxon>Bacteria</taxon>
        <taxon>Pseudomonadati</taxon>
        <taxon>Campylobacterota</taxon>
        <taxon>Epsilonproteobacteria</taxon>
        <taxon>Campylobacterales</taxon>
        <taxon>Campylobacteraceae</taxon>
        <taxon>Campylobacter</taxon>
    </lineage>
</organism>
<name>C8PKS3_9BACT</name>
<evidence type="ECO:0000313" key="2">
    <source>
        <dbReference type="Proteomes" id="UP000005709"/>
    </source>
</evidence>
<protein>
    <submittedName>
        <fullName evidence="1">Uncharacterized protein</fullName>
    </submittedName>
</protein>
<reference evidence="1 2" key="1">
    <citation type="submission" date="2009-07" db="EMBL/GenBank/DDBJ databases">
        <authorList>
            <person name="Madupu R."/>
            <person name="Sebastian Y."/>
            <person name="Durkin A.S."/>
            <person name="Torralba M."/>
            <person name="Methe B."/>
            <person name="Sutton G.G."/>
            <person name="Strausberg R.L."/>
            <person name="Nelson K.E."/>
        </authorList>
    </citation>
    <scope>NUCLEOTIDE SEQUENCE [LARGE SCALE GENOMIC DNA]</scope>
    <source>
        <strain evidence="1 2">RM3268</strain>
    </source>
</reference>
<proteinExistence type="predicted"/>
<comment type="caution">
    <text evidence="1">The sequence shown here is derived from an EMBL/GenBank/DDBJ whole genome shotgun (WGS) entry which is preliminary data.</text>
</comment>
<keyword evidence="2" id="KW-1185">Reference proteome</keyword>
<sequence>MGRNFRRNIQIHLKILPLLFFAFKFYNPSNRAAFCKASMAEFLKFR</sequence>
<dbReference type="Proteomes" id="UP000005709">
    <property type="component" value="Unassembled WGS sequence"/>
</dbReference>
<dbReference type="AlphaFoldDB" id="C8PKS3"/>
<dbReference type="EMBL" id="ACYG01000030">
    <property type="protein sequence ID" value="EEV16682.1"/>
    <property type="molecule type" value="Genomic_DNA"/>
</dbReference>
<gene>
    <name evidence="1" type="ORF">CAMGR0001_0296</name>
</gene>
<accession>C8PKS3</accession>
<evidence type="ECO:0000313" key="1">
    <source>
        <dbReference type="EMBL" id="EEV16682.1"/>
    </source>
</evidence>